<protein>
    <recommendedName>
        <fullName evidence="5">3-hydroxybutyrate dehydrogenase</fullName>
    </recommendedName>
</protein>
<evidence type="ECO:0000313" key="4">
    <source>
        <dbReference type="Proteomes" id="UP001172684"/>
    </source>
</evidence>
<dbReference type="Pfam" id="PF00106">
    <property type="entry name" value="adh_short"/>
    <property type="match status" value="1"/>
</dbReference>
<dbReference type="PANTHER" id="PTHR44229:SF4">
    <property type="entry name" value="15-HYDROXYPROSTAGLANDIN DEHYDROGENASE [NAD(+)]"/>
    <property type="match status" value="1"/>
</dbReference>
<dbReference type="EMBL" id="JAPDRL010000021">
    <property type="protein sequence ID" value="KAJ9666275.1"/>
    <property type="molecule type" value="Genomic_DNA"/>
</dbReference>
<accession>A0ABQ9NV58</accession>
<gene>
    <name evidence="3" type="ORF">H2201_003710</name>
</gene>
<dbReference type="PANTHER" id="PTHR44229">
    <property type="entry name" value="15-HYDROXYPROSTAGLANDIN DEHYDROGENASE [NAD(+)]"/>
    <property type="match status" value="1"/>
</dbReference>
<proteinExistence type="inferred from homology"/>
<dbReference type="Proteomes" id="UP001172684">
    <property type="component" value="Unassembled WGS sequence"/>
</dbReference>
<reference evidence="3" key="1">
    <citation type="submission" date="2022-10" db="EMBL/GenBank/DDBJ databases">
        <title>Culturing micro-colonial fungi from biological soil crusts in the Mojave desert and describing Neophaeococcomyces mojavensis, and introducing the new genera and species Taxawa tesnikishii.</title>
        <authorList>
            <person name="Kurbessoian T."/>
            <person name="Stajich J.E."/>
        </authorList>
    </citation>
    <scope>NUCLEOTIDE SEQUENCE</scope>
    <source>
        <strain evidence="3">TK_1</strain>
    </source>
</reference>
<dbReference type="InterPro" id="IPR036291">
    <property type="entry name" value="NAD(P)-bd_dom_sf"/>
</dbReference>
<evidence type="ECO:0008006" key="5">
    <source>
        <dbReference type="Google" id="ProtNLM"/>
    </source>
</evidence>
<evidence type="ECO:0000313" key="3">
    <source>
        <dbReference type="EMBL" id="KAJ9666275.1"/>
    </source>
</evidence>
<name>A0ABQ9NV58_9PEZI</name>
<sequence>MAAPPTTFSVSGKTAIVTGAGSGINLCFASLLLSRNCNVLIADLSLRPEAQKLVDEHSAKDADKPRAVFVKTDVTKWPDLQNMFDAAYAEFSGFDIVCPGAGVYEPPWSNFWHPPGSSLSRDPPAGEEGAGGLGHYALLDINVTHPIRVTQLAIAEFLSPREGSKMGGPVSVTNPKRIVLISSIAGQVAGLVAPLYHASKWAISGFIRSLDSLDAALGIRVNGVAPGLIKTPLWTEAPEKLKYVDESRDAWATPEEVADAMLACVEDERYKGGTVLEVGHNQTRVVGMLNDPGPSGEGHMVSHMQKGIDEVFEWLKEDGWGKGGK</sequence>
<evidence type="ECO:0000256" key="1">
    <source>
        <dbReference type="ARBA" id="ARBA00006484"/>
    </source>
</evidence>
<comment type="similarity">
    <text evidence="1">Belongs to the short-chain dehydrogenases/reductases (SDR) family.</text>
</comment>
<evidence type="ECO:0000256" key="2">
    <source>
        <dbReference type="ARBA" id="ARBA00023002"/>
    </source>
</evidence>
<keyword evidence="4" id="KW-1185">Reference proteome</keyword>
<dbReference type="PRINTS" id="PR00081">
    <property type="entry name" value="GDHRDH"/>
</dbReference>
<dbReference type="Gene3D" id="3.40.50.720">
    <property type="entry name" value="NAD(P)-binding Rossmann-like Domain"/>
    <property type="match status" value="1"/>
</dbReference>
<dbReference type="SUPFAM" id="SSF51735">
    <property type="entry name" value="NAD(P)-binding Rossmann-fold domains"/>
    <property type="match status" value="1"/>
</dbReference>
<keyword evidence="2" id="KW-0560">Oxidoreductase</keyword>
<organism evidence="3 4">
    <name type="scientific">Coniosporium apollinis</name>
    <dbReference type="NCBI Taxonomy" id="61459"/>
    <lineage>
        <taxon>Eukaryota</taxon>
        <taxon>Fungi</taxon>
        <taxon>Dikarya</taxon>
        <taxon>Ascomycota</taxon>
        <taxon>Pezizomycotina</taxon>
        <taxon>Dothideomycetes</taxon>
        <taxon>Dothideomycetes incertae sedis</taxon>
        <taxon>Coniosporium</taxon>
    </lineage>
</organism>
<comment type="caution">
    <text evidence="3">The sequence shown here is derived from an EMBL/GenBank/DDBJ whole genome shotgun (WGS) entry which is preliminary data.</text>
</comment>
<dbReference type="InterPro" id="IPR002347">
    <property type="entry name" value="SDR_fam"/>
</dbReference>